<proteinExistence type="predicted"/>
<gene>
    <name evidence="2" type="ORF">GCM10009422_16340</name>
</gene>
<feature type="domain" description="Rhodanese" evidence="1">
    <location>
        <begin position="70"/>
        <end position="127"/>
    </location>
</feature>
<comment type="caution">
    <text evidence="2">The sequence shown here is derived from an EMBL/GenBank/DDBJ whole genome shotgun (WGS) entry which is preliminary data.</text>
</comment>
<dbReference type="InterPro" id="IPR005939">
    <property type="entry name" value="BLH_phosphatase-like"/>
</dbReference>
<dbReference type="Proteomes" id="UP001501352">
    <property type="component" value="Unassembled WGS sequence"/>
</dbReference>
<dbReference type="PROSITE" id="PS50206">
    <property type="entry name" value="RHODANESE_3"/>
    <property type="match status" value="1"/>
</dbReference>
<organism evidence="2 3">
    <name type="scientific">Brevundimonas kwangchunensis</name>
    <dbReference type="NCBI Taxonomy" id="322163"/>
    <lineage>
        <taxon>Bacteria</taxon>
        <taxon>Pseudomonadati</taxon>
        <taxon>Pseudomonadota</taxon>
        <taxon>Alphaproteobacteria</taxon>
        <taxon>Caulobacterales</taxon>
        <taxon>Caulobacteraceae</taxon>
        <taxon>Brevundimonas</taxon>
    </lineage>
</organism>
<dbReference type="Pfam" id="PF04273">
    <property type="entry name" value="BLH_phosphatase"/>
    <property type="match status" value="1"/>
</dbReference>
<dbReference type="NCBIfam" id="TIGR01244">
    <property type="entry name" value="TIGR01244 family sulfur transferase"/>
    <property type="match status" value="1"/>
</dbReference>
<dbReference type="InterPro" id="IPR001763">
    <property type="entry name" value="Rhodanese-like_dom"/>
</dbReference>
<dbReference type="SUPFAM" id="SSF52799">
    <property type="entry name" value="(Phosphotyrosine protein) phosphatases II"/>
    <property type="match status" value="1"/>
</dbReference>
<keyword evidence="3" id="KW-1185">Reference proteome</keyword>
<keyword evidence="2" id="KW-0808">Transferase</keyword>
<dbReference type="Gene3D" id="3.90.190.10">
    <property type="entry name" value="Protein tyrosine phosphatase superfamily"/>
    <property type="match status" value="1"/>
</dbReference>
<evidence type="ECO:0000313" key="2">
    <source>
        <dbReference type="EMBL" id="GAA0621320.1"/>
    </source>
</evidence>
<dbReference type="EMBL" id="BAAAGA010000004">
    <property type="protein sequence ID" value="GAA0621320.1"/>
    <property type="molecule type" value="Genomic_DNA"/>
</dbReference>
<accession>A0ABP3RYW2</accession>
<dbReference type="RefSeq" id="WP_343792572.1">
    <property type="nucleotide sequence ID" value="NZ_BAAAGA010000004.1"/>
</dbReference>
<dbReference type="InterPro" id="IPR029021">
    <property type="entry name" value="Prot-tyrosine_phosphatase-like"/>
</dbReference>
<sequence length="130" mass="13362">MRPLSPTVWTSPQLPPEAMEALAQAGLKRVINNRPDGEDPGQPASVEVEAAARAAGLDYVWIPISGLPAPAQVDAVGAALGDGEPTVLFCRSGMRSAAAWAMARSAAGDDPESLRSAAAEAGYDLGRVPL</sequence>
<dbReference type="GO" id="GO:0016740">
    <property type="term" value="F:transferase activity"/>
    <property type="evidence" value="ECO:0007669"/>
    <property type="project" value="UniProtKB-KW"/>
</dbReference>
<evidence type="ECO:0000313" key="3">
    <source>
        <dbReference type="Proteomes" id="UP001501352"/>
    </source>
</evidence>
<evidence type="ECO:0000259" key="1">
    <source>
        <dbReference type="PROSITE" id="PS50206"/>
    </source>
</evidence>
<reference evidence="3" key="1">
    <citation type="journal article" date="2019" name="Int. J. Syst. Evol. Microbiol.">
        <title>The Global Catalogue of Microorganisms (GCM) 10K type strain sequencing project: providing services to taxonomists for standard genome sequencing and annotation.</title>
        <authorList>
            <consortium name="The Broad Institute Genomics Platform"/>
            <consortium name="The Broad Institute Genome Sequencing Center for Infectious Disease"/>
            <person name="Wu L."/>
            <person name="Ma J."/>
        </authorList>
    </citation>
    <scope>NUCLEOTIDE SEQUENCE [LARGE SCALE GENOMIC DNA]</scope>
    <source>
        <strain evidence="3">JCM 12928</strain>
    </source>
</reference>
<protein>
    <submittedName>
        <fullName evidence="2">TIGR01244 family sulfur transferase</fullName>
    </submittedName>
</protein>
<name>A0ABP3RYW2_9CAUL</name>